<organism evidence="1 2">
    <name type="scientific">Macrostomum lignano</name>
    <dbReference type="NCBI Taxonomy" id="282301"/>
    <lineage>
        <taxon>Eukaryota</taxon>
        <taxon>Metazoa</taxon>
        <taxon>Spiralia</taxon>
        <taxon>Lophotrochozoa</taxon>
        <taxon>Platyhelminthes</taxon>
        <taxon>Rhabditophora</taxon>
        <taxon>Macrostomorpha</taxon>
        <taxon>Macrostomida</taxon>
        <taxon>Macrostomidae</taxon>
        <taxon>Macrostomum</taxon>
    </lineage>
</organism>
<keyword evidence="2" id="KW-1185">Reference proteome</keyword>
<sequence length="834" mass="94389">NKLATSVMDSYFKSLDLLTREEHVDNKIMDELKTRFPSESVSQYDVKNLLLAMTERFSSQDKSPPDRHSPGHYVVTRFVVHIRDVIYRNKSWQKQLRGVIWDTFCTLMVGPRLSGFLVDLMSELTVLSKHDEDKFEDPDCARKLLLAIKDVRIEEPNTAEAEDEKDRAYAVSRLRDLTVTFLLSKFSEKIYFEKLVDTVKSFYLNLLETCDSSTAKTEQYRESVLAALHRKLSQAAHRPLCNSIVHMYANDQAFMRSLLGVLDNLANRYRGRALSKQTAGTVGMAMLKLGSSVQEVTNVDFTYLIDDAHRICLCILASNTDNEKLIDRGKYLLVRLYDFAVRAKLSLKSIPTIYETLADQSSIGFLLVRPPPPDESGKPAAVPQLLKDIRSQLYSNLMPELVTSVEELSECMPAYLNLMRISSTEFDLYFRKMYIDSDRMKLIQRNAETFRPALLLFIDAFVAEVLSVEEAKRATSGQAFDPRAGDLFNKLIMNIFQSPGKAMLRQIPMQLKLLEILLLAVRSLSLTILVSGWRCDMFNWPDLTDQLPAVLDAMVQCVRQPVITLDTLNYGSMFLRIPLDFIDNVVRTSPETICNLLEKFRPLLETCLENELATVDVTGSDTLTLEGQILHSVVVSLTAGFQQAAKLVTINKDLFPLYTKAVDRFFSSSRGDMATGVLLGLNNCLGNSSDTVFAFLLHLPLLVDTYKRTKREQPEIYTGLAPGLIYTLQSSSRNEVPDTLAQQIPQLISLQDGTLNIDTQLTYLVAHACKHNSKHCPDELRDYMLKMLKKIGDHQFTALEGLRFLGEDQRIVKESCLDTLAEAAKSNIVSSFQR</sequence>
<protein>
    <submittedName>
        <fullName evidence="1">Uncharacterized protein</fullName>
    </submittedName>
</protein>
<dbReference type="AlphaFoldDB" id="A0A267H5W0"/>
<feature type="non-terminal residue" evidence="1">
    <location>
        <position position="1"/>
    </location>
</feature>
<name>A0A267H5W0_9PLAT</name>
<dbReference type="Proteomes" id="UP000215902">
    <property type="component" value="Unassembled WGS sequence"/>
</dbReference>
<accession>A0A267H5W0</accession>
<proteinExistence type="predicted"/>
<evidence type="ECO:0000313" key="2">
    <source>
        <dbReference type="Proteomes" id="UP000215902"/>
    </source>
</evidence>
<dbReference type="EMBL" id="NIVC01000023">
    <property type="protein sequence ID" value="PAA93691.1"/>
    <property type="molecule type" value="Genomic_DNA"/>
</dbReference>
<evidence type="ECO:0000313" key="1">
    <source>
        <dbReference type="EMBL" id="PAA93691.1"/>
    </source>
</evidence>
<comment type="caution">
    <text evidence="1">The sequence shown here is derived from an EMBL/GenBank/DDBJ whole genome shotgun (WGS) entry which is preliminary data.</text>
</comment>
<reference evidence="1 2" key="1">
    <citation type="submission" date="2017-06" db="EMBL/GenBank/DDBJ databases">
        <title>A platform for efficient transgenesis in Macrostomum lignano, a flatworm model organism for stem cell research.</title>
        <authorList>
            <person name="Berezikov E."/>
        </authorList>
    </citation>
    <scope>NUCLEOTIDE SEQUENCE [LARGE SCALE GENOMIC DNA]</scope>
    <source>
        <strain evidence="1">DV1</strain>
        <tissue evidence="1">Whole organism</tissue>
    </source>
</reference>
<gene>
    <name evidence="1" type="ORF">BOX15_Mlig019235g2</name>
</gene>